<dbReference type="AlphaFoldDB" id="A0A3L8DJU0"/>
<dbReference type="SUPFAM" id="SSF103473">
    <property type="entry name" value="MFS general substrate transporter"/>
    <property type="match status" value="1"/>
</dbReference>
<feature type="transmembrane region" description="Helical" evidence="6">
    <location>
        <begin position="20"/>
        <end position="44"/>
    </location>
</feature>
<dbReference type="EMBL" id="QOIP01000007">
    <property type="protein sequence ID" value="RLU20705.1"/>
    <property type="molecule type" value="Genomic_DNA"/>
</dbReference>
<keyword evidence="5 6" id="KW-0472">Membrane</keyword>
<evidence type="ECO:0000313" key="8">
    <source>
        <dbReference type="EMBL" id="RLU20705.1"/>
    </source>
</evidence>
<feature type="domain" description="Major facilitator superfamily associated" evidence="7">
    <location>
        <begin position="2"/>
        <end position="62"/>
    </location>
</feature>
<dbReference type="PANTHER" id="PTHR16172:SF37">
    <property type="entry name" value="RE36877P"/>
    <property type="match status" value="1"/>
</dbReference>
<comment type="caution">
    <text evidence="8">The sequence shown here is derived from an EMBL/GenBank/DDBJ whole genome shotgun (WGS) entry which is preliminary data.</text>
</comment>
<evidence type="ECO:0000259" key="7">
    <source>
        <dbReference type="Pfam" id="PF12832"/>
    </source>
</evidence>
<name>A0A3L8DJU0_OOCBI</name>
<evidence type="ECO:0000256" key="6">
    <source>
        <dbReference type="SAM" id="Phobius"/>
    </source>
</evidence>
<reference evidence="8" key="1">
    <citation type="journal article" date="2018" name="Genome Res.">
        <title>The genomic architecture and molecular evolution of ant odorant receptors.</title>
        <authorList>
            <person name="McKenzie S.K."/>
            <person name="Kronauer D.J.C."/>
        </authorList>
    </citation>
    <scope>NUCLEOTIDE SEQUENCE [LARGE SCALE GENOMIC DNA]</scope>
    <source>
        <strain evidence="8">Clonal line C1</strain>
    </source>
</reference>
<dbReference type="GO" id="GO:0016020">
    <property type="term" value="C:membrane"/>
    <property type="evidence" value="ECO:0007669"/>
    <property type="project" value="UniProtKB-SubCell"/>
</dbReference>
<keyword evidence="3 6" id="KW-0812">Transmembrane</keyword>
<keyword evidence="4 6" id="KW-1133">Transmembrane helix</keyword>
<dbReference type="InterPro" id="IPR024989">
    <property type="entry name" value="MFS_assoc_dom"/>
</dbReference>
<gene>
    <name evidence="8" type="ORF">DMN91_007318</name>
</gene>
<comment type="subcellular location">
    <subcellularLocation>
        <location evidence="1">Membrane</location>
        <topology evidence="1">Multi-pass membrane protein</topology>
    </subcellularLocation>
</comment>
<reference evidence="8" key="2">
    <citation type="submission" date="2018-07" db="EMBL/GenBank/DDBJ databases">
        <authorList>
            <person name="Mckenzie S.K."/>
            <person name="Kronauer D.J.C."/>
        </authorList>
    </citation>
    <scope>NUCLEOTIDE SEQUENCE</scope>
    <source>
        <strain evidence="8">Clonal line C1</strain>
    </source>
</reference>
<dbReference type="Pfam" id="PF12832">
    <property type="entry name" value="MFS_1_like"/>
    <property type="match status" value="1"/>
</dbReference>
<dbReference type="PANTHER" id="PTHR16172">
    <property type="entry name" value="MAJOR FACILITATOR SUPERFAMILY DOMAIN-CONTAINING PROTEIN 6-LIKE"/>
    <property type="match status" value="1"/>
</dbReference>
<organism evidence="8">
    <name type="scientific">Ooceraea biroi</name>
    <name type="common">Clonal raider ant</name>
    <name type="synonym">Cerapachys biroi</name>
    <dbReference type="NCBI Taxonomy" id="2015173"/>
    <lineage>
        <taxon>Eukaryota</taxon>
        <taxon>Metazoa</taxon>
        <taxon>Ecdysozoa</taxon>
        <taxon>Arthropoda</taxon>
        <taxon>Hexapoda</taxon>
        <taxon>Insecta</taxon>
        <taxon>Pterygota</taxon>
        <taxon>Neoptera</taxon>
        <taxon>Endopterygota</taxon>
        <taxon>Hymenoptera</taxon>
        <taxon>Apocrita</taxon>
        <taxon>Aculeata</taxon>
        <taxon>Formicoidea</taxon>
        <taxon>Formicidae</taxon>
        <taxon>Dorylinae</taxon>
        <taxon>Ooceraea</taxon>
    </lineage>
</organism>
<feature type="transmembrane region" description="Helical" evidence="6">
    <location>
        <begin position="53"/>
        <end position="72"/>
    </location>
</feature>
<dbReference type="InterPro" id="IPR051717">
    <property type="entry name" value="MFS_MFSD6"/>
</dbReference>
<accession>A0A3L8DJU0</accession>
<evidence type="ECO:0000256" key="1">
    <source>
        <dbReference type="ARBA" id="ARBA00004141"/>
    </source>
</evidence>
<dbReference type="Proteomes" id="UP000279307">
    <property type="component" value="Chromosome 7"/>
</dbReference>
<dbReference type="InterPro" id="IPR036259">
    <property type="entry name" value="MFS_trans_sf"/>
</dbReference>
<protein>
    <recommendedName>
        <fullName evidence="7">Major facilitator superfamily associated domain-containing protein</fullName>
    </recommendedName>
</protein>
<evidence type="ECO:0000256" key="5">
    <source>
        <dbReference type="ARBA" id="ARBA00023136"/>
    </source>
</evidence>
<evidence type="ECO:0000256" key="4">
    <source>
        <dbReference type="ARBA" id="ARBA00022989"/>
    </source>
</evidence>
<dbReference type="OrthoDB" id="10029266at2759"/>
<proteinExistence type="inferred from homology"/>
<sequence>MGPILPFLPVYGKQLGVSPLIMGSITAVLPILFLIAKPAFGFVVDYFHSQRKLIFILLLAVTSGCYILMYFLPVLPGLMPHHFQHVSCASLLPCEQVKVDRWGTVDNEYGVQSVLVSRHS</sequence>
<evidence type="ECO:0000256" key="3">
    <source>
        <dbReference type="ARBA" id="ARBA00022692"/>
    </source>
</evidence>
<comment type="similarity">
    <text evidence="2">Belongs to the major facilitator superfamily. MFSD6 family.</text>
</comment>
<evidence type="ECO:0000256" key="2">
    <source>
        <dbReference type="ARBA" id="ARBA00005241"/>
    </source>
</evidence>
<dbReference type="Gene3D" id="1.20.1250.20">
    <property type="entry name" value="MFS general substrate transporter like domains"/>
    <property type="match status" value="1"/>
</dbReference>